<dbReference type="RefSeq" id="WP_020934502.1">
    <property type="nucleotide sequence ID" value="NC_021915.1"/>
</dbReference>
<evidence type="ECO:0000313" key="2">
    <source>
        <dbReference type="Proteomes" id="UP000015388"/>
    </source>
</evidence>
<organism evidence="1 2">
    <name type="scientific">Corynebacterium maris DSM 45190</name>
    <dbReference type="NCBI Taxonomy" id="1224163"/>
    <lineage>
        <taxon>Bacteria</taxon>
        <taxon>Bacillati</taxon>
        <taxon>Actinomycetota</taxon>
        <taxon>Actinomycetes</taxon>
        <taxon>Mycobacteriales</taxon>
        <taxon>Corynebacteriaceae</taxon>
        <taxon>Corynebacterium</taxon>
    </lineage>
</organism>
<dbReference type="EMBL" id="CP003924">
    <property type="protein sequence ID" value="AGS34569.1"/>
    <property type="molecule type" value="Genomic_DNA"/>
</dbReference>
<proteinExistence type="predicted"/>
<dbReference type="HOGENOM" id="CLU_412642_0_0_11"/>
<accession>S5STU5</accession>
<dbReference type="OrthoDB" id="4395024at2"/>
<name>S5STU5_9CORY</name>
<dbReference type="Proteomes" id="UP000015388">
    <property type="component" value="Chromosome"/>
</dbReference>
<keyword evidence="2" id="KW-1185">Reference proteome</keyword>
<protein>
    <submittedName>
        <fullName evidence="1">Uncharacterized protein</fullName>
    </submittedName>
</protein>
<dbReference type="eggNOG" id="ENOG5031MK8">
    <property type="taxonomic scope" value="Bacteria"/>
</dbReference>
<dbReference type="KEGG" id="cmd:B841_05480"/>
<dbReference type="AlphaFoldDB" id="S5STU5"/>
<gene>
    <name evidence="1" type="ORF">B841_05480</name>
</gene>
<evidence type="ECO:0000313" key="1">
    <source>
        <dbReference type="EMBL" id="AGS34569.1"/>
    </source>
</evidence>
<dbReference type="PATRIC" id="fig|1224163.3.peg.1099"/>
<reference evidence="1 2" key="1">
    <citation type="submission" date="2012-11" db="EMBL/GenBank/DDBJ databases">
        <title>The complete genome sequence of Corynebacterium maris Coryn-1 (=DSM 45190).</title>
        <authorList>
            <person name="Schaffert L."/>
            <person name="Albersmeier A."/>
            <person name="Kalinowski J."/>
            <person name="Ruckert C."/>
        </authorList>
    </citation>
    <scope>NUCLEOTIDE SEQUENCE [LARGE SCALE GENOMIC DNA]</scope>
    <source>
        <strain evidence="2">Coryn-1</strain>
    </source>
</reference>
<sequence length="665" mass="72577">MERAFEVYAKIDAELREVLAPESHADVERRILRYAVSNPRFSLSVAVQVARHYIVEAGPAIEIPLIQSSRSWLARGFVPHAGAPPIRVVERGAEMTLWAAEHVRPVGPEPRDPAAEEAGPQTEFFFRHAAPAEGAPDYLHLGDGLSDYGRELLAQLWRIGVYVDFSGELPDNVVSEIQTRGYGGGAALAGPSPADREAESRYRILLPPDTEEIMPTVLHALAKIVAAHLPVRGIDGEGRPPVQPWRIESSLIVRLVSRRLGLPDYEDHWVEDYLYGPAVPVTGSVRWSVVFIVAECMEAVLRGEDATWEFHDYITVAGEDPSEDPGPGRELLTDREVTDVGDYVGAALALYADGEVRRAAERLTAETVAGNPQWAPHDAALLGVQVAELTGRESTLESLTGSEVGELARGVWASELEWSVRGYRVVPEAVGLVLGDGTSVFRDCDVAAMDPEGADWGGLVAVSAERMQWSRRLVVSEENVGRYQGWEAYGVSGQGIEYLRNLWRIGMVVLPPALDPEGNAFSVSLGADARPDSPPRPRMAPGENWYLVQLSVQDYAETFSSVAIAVASLFLGQYPKVWLGEGVSDVAEAQGDTGAAGLRELRVAAALVCQRLDMAPQWAGGPWWNRLGMGEEALPEGFDWARMLEAVDKSEDVFRGISPQLPAEW</sequence>